<evidence type="ECO:0008006" key="3">
    <source>
        <dbReference type="Google" id="ProtNLM"/>
    </source>
</evidence>
<dbReference type="InterPro" id="IPR009003">
    <property type="entry name" value="Peptidase_S1_PA"/>
</dbReference>
<evidence type="ECO:0000313" key="1">
    <source>
        <dbReference type="EMBL" id="CAB4053028.1"/>
    </source>
</evidence>
<dbReference type="RefSeq" id="WP_015004350.1">
    <property type="nucleotide sequence ID" value="NZ_CADILN010000025.1"/>
</dbReference>
<dbReference type="Pfam" id="PF13365">
    <property type="entry name" value="Trypsin_2"/>
    <property type="match status" value="1"/>
</dbReference>
<organism evidence="1 2">
    <name type="scientific">Paraburkholderia phenoliruptrix</name>
    <dbReference type="NCBI Taxonomy" id="252970"/>
    <lineage>
        <taxon>Bacteria</taxon>
        <taxon>Pseudomonadati</taxon>
        <taxon>Pseudomonadota</taxon>
        <taxon>Betaproteobacteria</taxon>
        <taxon>Burkholderiales</taxon>
        <taxon>Burkholderiaceae</taxon>
        <taxon>Paraburkholderia</taxon>
    </lineage>
</organism>
<dbReference type="AlphaFoldDB" id="A0A6J5KGU4"/>
<sequence>MANDDHPPALTFEPEDIERVIQDPIKRVQAAEALAQIRVGREGELPSPEALDAAADMVGEERAQFWVATLARKGGLATFVAALRMRGLATEKEELDHKELMFDDRLLRGFIDRANTFRCMVRVAGIVKGSGLLVGPSSVLTAWHVIAVVGPSEVAEVQPDVDVVLTDGRAIPAIILPGASPCGDVEWPPEGGRAPKTDEEVLDRHDVALLRLKQPAGIHLAFATLATPPYAYRGPAGVVLISYPDGEWRGLEFAKLRKLRNMTARWGYDPLGARGGSSGGGCFDTSFSLAGIHQGRAEGARRLVPLICFDSIVRKVIADDETPEKLWSLDGTPESGLVVGRDTFFIGYHAAMRGPVRARGVWVRRVDLTHDMAGLPFSFEMLDKLVARRPDTRLIRVSFDALVPDLPNEIARRAADARIQVQLPEAMSGVGTDQTEPEAVVADRSRRLAQSLDEKARELGILLWIFFDHPAVVFGDESRWALTAFVDQALRLERLRIMLAGYEAIQMPGDLFDTRVDAEGEGAPGLFVEYLIDVNATDVRNLIESAAKDMHRTISPERVTEWTNEALKDLNPVNGRYDSVLRTEIASRLQPRLKQLLDEEGAE</sequence>
<dbReference type="Proteomes" id="UP000494102">
    <property type="component" value="Unassembled WGS sequence"/>
</dbReference>
<protein>
    <recommendedName>
        <fullName evidence="3">Serine protease</fullName>
    </recommendedName>
</protein>
<proteinExistence type="predicted"/>
<dbReference type="GeneID" id="27801453"/>
<gene>
    <name evidence="1" type="ORF">LMG9964_06719</name>
</gene>
<reference evidence="1 2" key="1">
    <citation type="submission" date="2020-04" db="EMBL/GenBank/DDBJ databases">
        <authorList>
            <person name="De Canck E."/>
        </authorList>
    </citation>
    <scope>NUCLEOTIDE SEQUENCE [LARGE SCALE GENOMIC DNA]</scope>
    <source>
        <strain evidence="1 2">LMG 9964</strain>
    </source>
</reference>
<dbReference type="SUPFAM" id="SSF50494">
    <property type="entry name" value="Trypsin-like serine proteases"/>
    <property type="match status" value="1"/>
</dbReference>
<accession>A0A6J5KGU4</accession>
<evidence type="ECO:0000313" key="2">
    <source>
        <dbReference type="Proteomes" id="UP000494102"/>
    </source>
</evidence>
<name>A0A6J5KGU4_9BURK</name>
<dbReference type="EMBL" id="CADILN010000025">
    <property type="protein sequence ID" value="CAB4053028.1"/>
    <property type="molecule type" value="Genomic_DNA"/>
</dbReference>